<dbReference type="InterPro" id="IPR018639">
    <property type="entry name" value="DUF2062"/>
</dbReference>
<dbReference type="AlphaFoldDB" id="A0A7W6S1H7"/>
<dbReference type="Pfam" id="PF09835">
    <property type="entry name" value="DUF2062"/>
    <property type="match status" value="1"/>
</dbReference>
<dbReference type="RefSeq" id="WP_184436348.1">
    <property type="nucleotide sequence ID" value="NZ_JACIGI010000025.1"/>
</dbReference>
<gene>
    <name evidence="3" type="ORF">GGD88_002749</name>
</gene>
<feature type="transmembrane region" description="Helical" evidence="1">
    <location>
        <begin position="131"/>
        <end position="153"/>
    </location>
</feature>
<evidence type="ECO:0000313" key="4">
    <source>
        <dbReference type="Proteomes" id="UP000555728"/>
    </source>
</evidence>
<reference evidence="3 4" key="1">
    <citation type="submission" date="2020-08" db="EMBL/GenBank/DDBJ databases">
        <title>Genome sequencing of Purple Non-Sulfur Bacteria from various extreme environments.</title>
        <authorList>
            <person name="Mayer M."/>
        </authorList>
    </citation>
    <scope>NUCLEOTIDE SEQUENCE [LARGE SCALE GENOMIC DNA]</scope>
    <source>
        <strain evidence="3 4">JA135</strain>
    </source>
</reference>
<feature type="transmembrane region" description="Helical" evidence="1">
    <location>
        <begin position="24"/>
        <end position="48"/>
    </location>
</feature>
<evidence type="ECO:0000256" key="1">
    <source>
        <dbReference type="SAM" id="Phobius"/>
    </source>
</evidence>
<evidence type="ECO:0000259" key="2">
    <source>
        <dbReference type="Pfam" id="PF09835"/>
    </source>
</evidence>
<comment type="caution">
    <text evidence="3">The sequence shown here is derived from an EMBL/GenBank/DDBJ whole genome shotgun (WGS) entry which is preliminary data.</text>
</comment>
<organism evidence="3 4">
    <name type="scientific">Roseospira goensis</name>
    <dbReference type="NCBI Taxonomy" id="391922"/>
    <lineage>
        <taxon>Bacteria</taxon>
        <taxon>Pseudomonadati</taxon>
        <taxon>Pseudomonadota</taxon>
        <taxon>Alphaproteobacteria</taxon>
        <taxon>Rhodospirillales</taxon>
        <taxon>Rhodospirillaceae</taxon>
        <taxon>Roseospira</taxon>
    </lineage>
</organism>
<protein>
    <recommendedName>
        <fullName evidence="2">DUF2062 domain-containing protein</fullName>
    </recommendedName>
</protein>
<keyword evidence="1" id="KW-1133">Transmembrane helix</keyword>
<accession>A0A7W6S1H7</accession>
<proteinExistence type="predicted"/>
<name>A0A7W6S1H7_9PROT</name>
<dbReference type="Proteomes" id="UP000555728">
    <property type="component" value="Unassembled WGS sequence"/>
</dbReference>
<feature type="domain" description="DUF2062" evidence="2">
    <location>
        <begin position="9"/>
        <end position="165"/>
    </location>
</feature>
<sequence>MARYRLVIPVLRSPHAPEHTARGVMIGLLWAMTPLVGIQMMLVLLTWIVASRLFSWNFSLVLGLAWTWVTNAVTILPFYYGYYVTGQVLLGHWDDLTGFDAFATLWTSTFAADIGFWEAVRTYVVNIVAGWGLPLLVGSLPWVVVSAATGYWISLRISRRRVALRAARKADADRRRTERAPAAPTD</sequence>
<keyword evidence="1" id="KW-0472">Membrane</keyword>
<keyword evidence="1" id="KW-0812">Transmembrane</keyword>
<keyword evidence="4" id="KW-1185">Reference proteome</keyword>
<evidence type="ECO:0000313" key="3">
    <source>
        <dbReference type="EMBL" id="MBB4287006.1"/>
    </source>
</evidence>
<feature type="transmembrane region" description="Helical" evidence="1">
    <location>
        <begin position="60"/>
        <end position="80"/>
    </location>
</feature>
<dbReference type="EMBL" id="JACIGI010000025">
    <property type="protein sequence ID" value="MBB4287006.1"/>
    <property type="molecule type" value="Genomic_DNA"/>
</dbReference>